<name>A0A1Y3EPD5_9BILA</name>
<accession>A0A1Y3EPD5</accession>
<dbReference type="AlphaFoldDB" id="A0A1Y3EPD5"/>
<organism evidence="1 2">
    <name type="scientific">Trichinella nativa</name>
    <dbReference type="NCBI Taxonomy" id="6335"/>
    <lineage>
        <taxon>Eukaryota</taxon>
        <taxon>Metazoa</taxon>
        <taxon>Ecdysozoa</taxon>
        <taxon>Nematoda</taxon>
        <taxon>Enoplea</taxon>
        <taxon>Dorylaimia</taxon>
        <taxon>Trichinellida</taxon>
        <taxon>Trichinellidae</taxon>
        <taxon>Trichinella</taxon>
    </lineage>
</organism>
<comment type="caution">
    <text evidence="1">The sequence shown here is derived from an EMBL/GenBank/DDBJ whole genome shotgun (WGS) entry which is preliminary data.</text>
</comment>
<reference evidence="1 2" key="1">
    <citation type="submission" date="2015-04" db="EMBL/GenBank/DDBJ databases">
        <title>Draft genome of the roundworm Trichinella nativa.</title>
        <authorList>
            <person name="Mitreva M."/>
        </authorList>
    </citation>
    <scope>NUCLEOTIDE SEQUENCE [LARGE SCALE GENOMIC DNA]</scope>
    <source>
        <strain evidence="1 2">ISS45</strain>
    </source>
</reference>
<proteinExistence type="predicted"/>
<sequence>MRLRENLPPHWRNGFLLPKQWHRTNTLEYFETCQSILQSVEHQRRPGPGLVQPFGYEVKQFNRNGGFTKPTTRTVRFDASTILHTNWCTVWKRSSTAHPTQQTQLLKFSLPMKRHNNNSF</sequence>
<gene>
    <name evidence="1" type="ORF">D917_08749</name>
</gene>
<dbReference type="Proteomes" id="UP000243006">
    <property type="component" value="Unassembled WGS sequence"/>
</dbReference>
<dbReference type="EMBL" id="LVZM01011309">
    <property type="protein sequence ID" value="OUC44938.1"/>
    <property type="molecule type" value="Genomic_DNA"/>
</dbReference>
<protein>
    <submittedName>
        <fullName evidence="1">Uncharacterized protein</fullName>
    </submittedName>
</protein>
<evidence type="ECO:0000313" key="2">
    <source>
        <dbReference type="Proteomes" id="UP000243006"/>
    </source>
</evidence>
<evidence type="ECO:0000313" key="1">
    <source>
        <dbReference type="EMBL" id="OUC44938.1"/>
    </source>
</evidence>